<gene>
    <name evidence="2" type="ORF">Aco04nite_80980</name>
</gene>
<proteinExistence type="predicted"/>
<evidence type="ECO:0000313" key="2">
    <source>
        <dbReference type="EMBL" id="GIM82334.1"/>
    </source>
</evidence>
<dbReference type="Pfam" id="PF01547">
    <property type="entry name" value="SBP_bac_1"/>
    <property type="match status" value="1"/>
</dbReference>
<name>A0A919T2C7_9ACTN</name>
<dbReference type="Proteomes" id="UP000680865">
    <property type="component" value="Unassembled WGS sequence"/>
</dbReference>
<dbReference type="Gene3D" id="3.40.190.10">
    <property type="entry name" value="Periplasmic binding protein-like II"/>
    <property type="match status" value="1"/>
</dbReference>
<dbReference type="PANTHER" id="PTHR43649">
    <property type="entry name" value="ARABINOSE-BINDING PROTEIN-RELATED"/>
    <property type="match status" value="1"/>
</dbReference>
<reference evidence="2" key="1">
    <citation type="submission" date="2021-03" db="EMBL/GenBank/DDBJ databases">
        <title>Whole genome shotgun sequence of Actinoplanes consettensis NBRC 14913.</title>
        <authorList>
            <person name="Komaki H."/>
            <person name="Tamura T."/>
        </authorList>
    </citation>
    <scope>NUCLEOTIDE SEQUENCE</scope>
    <source>
        <strain evidence="2">NBRC 14913</strain>
    </source>
</reference>
<comment type="caution">
    <text evidence="2">The sequence shown here is derived from an EMBL/GenBank/DDBJ whole genome shotgun (WGS) entry which is preliminary data.</text>
</comment>
<dbReference type="EMBL" id="BOQP01000051">
    <property type="protein sequence ID" value="GIM82334.1"/>
    <property type="molecule type" value="Genomic_DNA"/>
</dbReference>
<feature type="chain" id="PRO_5037046894" evidence="1">
    <location>
        <begin position="21"/>
        <end position="439"/>
    </location>
</feature>
<evidence type="ECO:0000256" key="1">
    <source>
        <dbReference type="SAM" id="SignalP"/>
    </source>
</evidence>
<dbReference type="PROSITE" id="PS51257">
    <property type="entry name" value="PROKAR_LIPOPROTEIN"/>
    <property type="match status" value="1"/>
</dbReference>
<dbReference type="RefSeq" id="WP_244876655.1">
    <property type="nucleotide sequence ID" value="NZ_BAAATW010000002.1"/>
</dbReference>
<feature type="signal peptide" evidence="1">
    <location>
        <begin position="1"/>
        <end position="20"/>
    </location>
</feature>
<protein>
    <submittedName>
        <fullName evidence="2">Sugar ABC transporter substrate-binding protein</fullName>
    </submittedName>
</protein>
<dbReference type="InterPro" id="IPR006059">
    <property type="entry name" value="SBP"/>
</dbReference>
<dbReference type="AlphaFoldDB" id="A0A919T2C7"/>
<dbReference type="PANTHER" id="PTHR43649:SF12">
    <property type="entry name" value="DIACETYLCHITOBIOSE BINDING PROTEIN DASA"/>
    <property type="match status" value="1"/>
</dbReference>
<sequence>MRSRKTLAFTSILGLTLAMAACGGGDDSGGSKSINVLIAANTQYPQEQQAWQKSIAEQFRTQTGADVKWETFASANDELTKIQTSVVSGSGPDVYAVGTTFTPTAYSTKAFVTLGDEQWKQVGGKEKFIPSALGISGPDAQNQIGIPWVGRPFVMVYNTELLKAAGIDKPATTWDELTAQAKKLTTGDQHGLAVAYKDNFDPWKFIWGMSAQAGNPIVDGRTARIQDPAVQKAYQTYFGWLATDKVVDPAAVGWTNSQAIAAFAEGKTGYMALTSALATKALDAGAVKGKWQFALLPTVPPGATSRPANGVEAASILSGDNLLVADYSRNKDLAFQFVKLITDEPAQLEIYQQLGQLPSNAAAAQSLQSDPKLKVVVEAQQKSVATPFSGAWADVQLALTNAVVQSIPDLSKGSISTATIDGRLADAQKKAQSALDRAK</sequence>
<evidence type="ECO:0000313" key="3">
    <source>
        <dbReference type="Proteomes" id="UP000680865"/>
    </source>
</evidence>
<organism evidence="2 3">
    <name type="scientific">Winogradskya consettensis</name>
    <dbReference type="NCBI Taxonomy" id="113560"/>
    <lineage>
        <taxon>Bacteria</taxon>
        <taxon>Bacillati</taxon>
        <taxon>Actinomycetota</taxon>
        <taxon>Actinomycetes</taxon>
        <taxon>Micromonosporales</taxon>
        <taxon>Micromonosporaceae</taxon>
        <taxon>Winogradskya</taxon>
    </lineage>
</organism>
<dbReference type="SUPFAM" id="SSF53850">
    <property type="entry name" value="Periplasmic binding protein-like II"/>
    <property type="match status" value="1"/>
</dbReference>
<accession>A0A919T2C7</accession>
<keyword evidence="3" id="KW-1185">Reference proteome</keyword>
<keyword evidence="1" id="KW-0732">Signal</keyword>
<dbReference type="InterPro" id="IPR050490">
    <property type="entry name" value="Bact_solute-bd_prot1"/>
</dbReference>